<organism evidence="1 2">
    <name type="scientific">Linum trigynum</name>
    <dbReference type="NCBI Taxonomy" id="586398"/>
    <lineage>
        <taxon>Eukaryota</taxon>
        <taxon>Viridiplantae</taxon>
        <taxon>Streptophyta</taxon>
        <taxon>Embryophyta</taxon>
        <taxon>Tracheophyta</taxon>
        <taxon>Spermatophyta</taxon>
        <taxon>Magnoliopsida</taxon>
        <taxon>eudicotyledons</taxon>
        <taxon>Gunneridae</taxon>
        <taxon>Pentapetalae</taxon>
        <taxon>rosids</taxon>
        <taxon>fabids</taxon>
        <taxon>Malpighiales</taxon>
        <taxon>Linaceae</taxon>
        <taxon>Linum</taxon>
    </lineage>
</organism>
<dbReference type="Proteomes" id="UP001497516">
    <property type="component" value="Chromosome 3"/>
</dbReference>
<proteinExistence type="predicted"/>
<protein>
    <submittedName>
        <fullName evidence="1">Uncharacterized protein</fullName>
    </submittedName>
</protein>
<sequence>MGEPNNGGEHFPDEHTMGNYWTARAANMRSPIQHPQFPAKNFEVSTSVITMLRNSVVFHGKSGECPRAHLRRFHELINGIKINGASQDAIHSGGTGQCVAGQHTSGVHHDLQCLGQQVLDPLSSPIQDS</sequence>
<keyword evidence="2" id="KW-1185">Reference proteome</keyword>
<gene>
    <name evidence="1" type="ORF">LTRI10_LOCUS19690</name>
</gene>
<evidence type="ECO:0000313" key="1">
    <source>
        <dbReference type="EMBL" id="CAL1378084.1"/>
    </source>
</evidence>
<reference evidence="1 2" key="1">
    <citation type="submission" date="2024-04" db="EMBL/GenBank/DDBJ databases">
        <authorList>
            <person name="Fracassetti M."/>
        </authorList>
    </citation>
    <scope>NUCLEOTIDE SEQUENCE [LARGE SCALE GENOMIC DNA]</scope>
</reference>
<dbReference type="AlphaFoldDB" id="A0AAV2DX29"/>
<evidence type="ECO:0000313" key="2">
    <source>
        <dbReference type="Proteomes" id="UP001497516"/>
    </source>
</evidence>
<dbReference type="EMBL" id="OZ034816">
    <property type="protein sequence ID" value="CAL1378084.1"/>
    <property type="molecule type" value="Genomic_DNA"/>
</dbReference>
<accession>A0AAV2DX29</accession>
<name>A0AAV2DX29_9ROSI</name>